<dbReference type="InterPro" id="IPR005849">
    <property type="entry name" value="GalP_Utransf_N"/>
</dbReference>
<evidence type="ECO:0000259" key="11">
    <source>
        <dbReference type="Pfam" id="PF02744"/>
    </source>
</evidence>
<dbReference type="PANTHER" id="PTHR39191:SF1">
    <property type="entry name" value="DUF4922 DOMAIN-CONTAINING PROTEIN"/>
    <property type="match status" value="1"/>
</dbReference>
<keyword evidence="5 9" id="KW-0808">Transferase</keyword>
<gene>
    <name evidence="9" type="primary">galT</name>
    <name evidence="12" type="ORF">EV215_1249</name>
</gene>
<sequence>MIDINKEITRLINYALDKGLIEKEDKIFTINALLEVLELDEYKECKVNEKLEYPTEILEKILDWAYENGRLKENSVTYRDLFDTKIMAKLMPRPSEVIRNFYDIVEKKGIEKATDNYYAMSKKSNYIRTDRIAKNEHWYSKTEYGDLEITINLSKPEKDPKAIAAAKNMPQSSYPKCLLCVENEGYAGRLNHPARQNHRVIPITLTNEPWNLQYSPYVYYNEHSIIFSSNHRPMKIDKGSFDRLLEFVEKFPHYFIGSNADLPIVGGSILSHDHFQGGRHIFPMEKAHIETFVEIKDYEDIEIGIVKWPMSVIRINGKNRERLSKLADKILRNWREYSDESLGIYAYSKDEPHNTITPIARRRGLNYEIDLVLRNNRTSKEHPLGIFHPHNEVHNIKKENIGLIEVMGLAVLPGRLKHELRILEKLIIKDNYIEEIEKNQDVIKHLDWVKEVKSKYNNITFENAKEILKEEVGIVFSKVLEHAGVYKRDKEGLEGIIRFIQSIK</sequence>
<dbReference type="InterPro" id="IPR023425">
    <property type="entry name" value="GalP_uridyl_Trfase_II_CS"/>
</dbReference>
<dbReference type="InterPro" id="IPR005850">
    <property type="entry name" value="GalP_Utransf_C"/>
</dbReference>
<accession>A0AA46I5E1</accession>
<comment type="similarity">
    <text evidence="3 9">Belongs to the galactose-1-phosphate uridylyltransferase type 2 family.</text>
</comment>
<evidence type="ECO:0000256" key="6">
    <source>
        <dbReference type="ARBA" id="ARBA00022695"/>
    </source>
</evidence>
<evidence type="ECO:0000313" key="13">
    <source>
        <dbReference type="Proteomes" id="UP000294678"/>
    </source>
</evidence>
<keyword evidence="7 9" id="KW-0299">Galactose metabolism</keyword>
<feature type="domain" description="Galactose-1-phosphate uridyl transferase C-terminal" evidence="11">
    <location>
        <begin position="249"/>
        <end position="422"/>
    </location>
</feature>
<dbReference type="Pfam" id="PF01087">
    <property type="entry name" value="GalP_UDP_transf"/>
    <property type="match status" value="1"/>
</dbReference>
<dbReference type="GO" id="GO:0008108">
    <property type="term" value="F:UDP-glucose:hexose-1-phosphate uridylyltransferase activity"/>
    <property type="evidence" value="ECO:0007669"/>
    <property type="project" value="UniProtKB-UniRule"/>
</dbReference>
<evidence type="ECO:0000256" key="7">
    <source>
        <dbReference type="ARBA" id="ARBA00023144"/>
    </source>
</evidence>
<dbReference type="HAMAP" id="MF_00571">
    <property type="entry name" value="GalP_UDP_trans"/>
    <property type="match status" value="1"/>
</dbReference>
<keyword evidence="8 9" id="KW-0119">Carbohydrate metabolism</keyword>
<protein>
    <recommendedName>
        <fullName evidence="9">Galactose-1-phosphate uridylyltransferase</fullName>
        <shortName evidence="9">Gal-1-P uridylyltransferase</shortName>
        <ecNumber evidence="9">2.7.7.12</ecNumber>
    </recommendedName>
    <alternativeName>
        <fullName evidence="9">UDP-glucose--hexose-1-phosphate uridylyltransferase</fullName>
    </alternativeName>
</protein>
<comment type="catalytic activity">
    <reaction evidence="1 9">
        <text>alpha-D-galactose 1-phosphate + UDP-alpha-D-glucose = alpha-D-glucose 1-phosphate + UDP-alpha-D-galactose</text>
        <dbReference type="Rhea" id="RHEA:13989"/>
        <dbReference type="ChEBI" id="CHEBI:58336"/>
        <dbReference type="ChEBI" id="CHEBI:58601"/>
        <dbReference type="ChEBI" id="CHEBI:58885"/>
        <dbReference type="ChEBI" id="CHEBI:66914"/>
        <dbReference type="EC" id="2.7.7.12"/>
    </reaction>
</comment>
<dbReference type="EMBL" id="SOBG01000005">
    <property type="protein sequence ID" value="TDT69720.1"/>
    <property type="molecule type" value="Genomic_DNA"/>
</dbReference>
<evidence type="ECO:0000256" key="8">
    <source>
        <dbReference type="ARBA" id="ARBA00023277"/>
    </source>
</evidence>
<evidence type="ECO:0000256" key="3">
    <source>
        <dbReference type="ARBA" id="ARBA00008706"/>
    </source>
</evidence>
<dbReference type="EC" id="2.7.7.12" evidence="9"/>
<evidence type="ECO:0000256" key="4">
    <source>
        <dbReference type="ARBA" id="ARBA00022490"/>
    </source>
</evidence>
<evidence type="ECO:0000256" key="1">
    <source>
        <dbReference type="ARBA" id="ARBA00001107"/>
    </source>
</evidence>
<dbReference type="AlphaFoldDB" id="A0AA46I5E1"/>
<evidence type="ECO:0000256" key="5">
    <source>
        <dbReference type="ARBA" id="ARBA00022679"/>
    </source>
</evidence>
<dbReference type="PANTHER" id="PTHR39191">
    <property type="entry name" value="GALACTOSE-1-PHOSPHATE URIDYLYLTRANSFERASE"/>
    <property type="match status" value="1"/>
</dbReference>
<dbReference type="GO" id="GO:0006012">
    <property type="term" value="P:galactose metabolic process"/>
    <property type="evidence" value="ECO:0007669"/>
    <property type="project" value="UniProtKB-UniRule"/>
</dbReference>
<keyword evidence="4 9" id="KW-0963">Cytoplasm</keyword>
<name>A0AA46I5E1_9FUSO</name>
<dbReference type="NCBIfam" id="TIGR01239">
    <property type="entry name" value="galT_2"/>
    <property type="match status" value="1"/>
</dbReference>
<evidence type="ECO:0000256" key="9">
    <source>
        <dbReference type="HAMAP-Rule" id="MF_00571"/>
    </source>
</evidence>
<reference evidence="12 13" key="1">
    <citation type="submission" date="2019-03" db="EMBL/GenBank/DDBJ databases">
        <title>Genomic Encyclopedia of Type Strains, Phase IV (KMG-IV): sequencing the most valuable type-strain genomes for metagenomic binning, comparative biology and taxonomic classification.</title>
        <authorList>
            <person name="Goeker M."/>
        </authorList>
    </citation>
    <scope>NUCLEOTIDE SEQUENCE [LARGE SCALE GENOMIC DNA]</scope>
    <source>
        <strain evidence="12 13">DSM 100055</strain>
    </source>
</reference>
<evidence type="ECO:0000259" key="10">
    <source>
        <dbReference type="Pfam" id="PF01087"/>
    </source>
</evidence>
<feature type="domain" description="Galactose-1-phosphate uridyl transferase N-terminal" evidence="10">
    <location>
        <begin position="53"/>
        <end position="233"/>
    </location>
</feature>
<dbReference type="PROSITE" id="PS01163">
    <property type="entry name" value="GAL_P_UDP_TRANSF_II"/>
    <property type="match status" value="1"/>
</dbReference>
<dbReference type="Pfam" id="PF02744">
    <property type="entry name" value="GalP_UDP_tr_C"/>
    <property type="match status" value="1"/>
</dbReference>
<dbReference type="NCBIfam" id="NF003629">
    <property type="entry name" value="PRK05270.1-2"/>
    <property type="match status" value="1"/>
</dbReference>
<evidence type="ECO:0000313" key="12">
    <source>
        <dbReference type="EMBL" id="TDT69720.1"/>
    </source>
</evidence>
<keyword evidence="13" id="KW-1185">Reference proteome</keyword>
<dbReference type="Proteomes" id="UP000294678">
    <property type="component" value="Unassembled WGS sequence"/>
</dbReference>
<comment type="caution">
    <text evidence="12">The sequence shown here is derived from an EMBL/GenBank/DDBJ whole genome shotgun (WGS) entry which is preliminary data.</text>
</comment>
<keyword evidence="6 9" id="KW-0548">Nucleotidyltransferase</keyword>
<evidence type="ECO:0000256" key="2">
    <source>
        <dbReference type="ARBA" id="ARBA00004496"/>
    </source>
</evidence>
<dbReference type="PIRSF" id="PIRSF006005">
    <property type="entry name" value="GalT_BS"/>
    <property type="match status" value="1"/>
</dbReference>
<comment type="pathway">
    <text evidence="9">Carbohydrate metabolism; galactose metabolism.</text>
</comment>
<dbReference type="GO" id="GO:0005737">
    <property type="term" value="C:cytoplasm"/>
    <property type="evidence" value="ECO:0007669"/>
    <property type="project" value="UniProtKB-SubCell"/>
</dbReference>
<comment type="subcellular location">
    <subcellularLocation>
        <location evidence="2 9">Cytoplasm</location>
    </subcellularLocation>
</comment>
<organism evidence="12 13">
    <name type="scientific">Hypnocyclicus thermotrophus</name>
    <dbReference type="NCBI Taxonomy" id="1627895"/>
    <lineage>
        <taxon>Bacteria</taxon>
        <taxon>Fusobacteriati</taxon>
        <taxon>Fusobacteriota</taxon>
        <taxon>Fusobacteriia</taxon>
        <taxon>Fusobacteriales</taxon>
        <taxon>Fusobacteriaceae</taxon>
        <taxon>Hypnocyclicus</taxon>
    </lineage>
</organism>
<dbReference type="InterPro" id="IPR000766">
    <property type="entry name" value="GalP_uridyl_Trfase_II"/>
</dbReference>
<proteinExistence type="inferred from homology"/>